<dbReference type="AlphaFoldDB" id="A0A1Q3FBV7"/>
<evidence type="ECO:0000256" key="3">
    <source>
        <dbReference type="ARBA" id="ARBA00022525"/>
    </source>
</evidence>
<accession>A0A1Q3FBV7</accession>
<dbReference type="InterPro" id="IPR036728">
    <property type="entry name" value="PBP_GOBP_sf"/>
</dbReference>
<sequence>MKSWRVKIFVAIISISATQAIFNPLGIEEFYIKSCDLKIVSTSDKHHKCLIRKFEIKMDVEENRKYIKCMFEKFGYYDQKGEFNKQALIKDYHHYGIKTRDKEVLDSFDGCMKQYGPTLNPVKLLHCVTRDKDFPKVINARRERNDYFKPEWMQALCGGMSLG</sequence>
<dbReference type="Pfam" id="PF01395">
    <property type="entry name" value="PBP_GOBP"/>
    <property type="match status" value="1"/>
</dbReference>
<name>A0A1Q3FBV7_CULTA</name>
<reference evidence="5" key="1">
    <citation type="submission" date="2017-01" db="EMBL/GenBank/DDBJ databases">
        <title>A deep insight into the sialotranscriptome of adult male and female Cluex tarsalis mosquitoes.</title>
        <authorList>
            <person name="Ribeiro J.M."/>
            <person name="Moreira F."/>
            <person name="Bernard K.A."/>
            <person name="Calvo E."/>
        </authorList>
    </citation>
    <scope>NUCLEOTIDE SEQUENCE</scope>
    <source>
        <strain evidence="5">Kern County</strain>
        <tissue evidence="5">Salivary glands</tissue>
    </source>
</reference>
<feature type="signal peptide" evidence="4">
    <location>
        <begin position="1"/>
        <end position="20"/>
    </location>
</feature>
<organism evidence="5">
    <name type="scientific">Culex tarsalis</name>
    <name type="common">Encephalitis mosquito</name>
    <dbReference type="NCBI Taxonomy" id="7177"/>
    <lineage>
        <taxon>Eukaryota</taxon>
        <taxon>Metazoa</taxon>
        <taxon>Ecdysozoa</taxon>
        <taxon>Arthropoda</taxon>
        <taxon>Hexapoda</taxon>
        <taxon>Insecta</taxon>
        <taxon>Pterygota</taxon>
        <taxon>Neoptera</taxon>
        <taxon>Endopterygota</taxon>
        <taxon>Diptera</taxon>
        <taxon>Nematocera</taxon>
        <taxon>Culicoidea</taxon>
        <taxon>Culicidae</taxon>
        <taxon>Culicinae</taxon>
        <taxon>Culicini</taxon>
        <taxon>Culex</taxon>
        <taxon>Culex</taxon>
    </lineage>
</organism>
<dbReference type="SUPFAM" id="SSF47565">
    <property type="entry name" value="Insect pheromone/odorant-binding proteins"/>
    <property type="match status" value="1"/>
</dbReference>
<keyword evidence="4" id="KW-0732">Signal</keyword>
<dbReference type="GO" id="GO:0005576">
    <property type="term" value="C:extracellular region"/>
    <property type="evidence" value="ECO:0007669"/>
    <property type="project" value="UniProtKB-SubCell"/>
</dbReference>
<evidence type="ECO:0000256" key="1">
    <source>
        <dbReference type="ARBA" id="ARBA00004613"/>
    </source>
</evidence>
<evidence type="ECO:0000256" key="4">
    <source>
        <dbReference type="SAM" id="SignalP"/>
    </source>
</evidence>
<evidence type="ECO:0000313" key="5">
    <source>
        <dbReference type="EMBL" id="JAV24983.1"/>
    </source>
</evidence>
<keyword evidence="3" id="KW-0964">Secreted</keyword>
<proteinExistence type="inferred from homology"/>
<dbReference type="InterPro" id="IPR006170">
    <property type="entry name" value="PBP/GOBP"/>
</dbReference>
<dbReference type="EMBL" id="GFDL01010062">
    <property type="protein sequence ID" value="JAV24983.1"/>
    <property type="molecule type" value="Transcribed_RNA"/>
</dbReference>
<protein>
    <submittedName>
        <fullName evidence="5">Putative salivary short d7 protein 3</fullName>
    </submittedName>
</protein>
<evidence type="ECO:0000256" key="2">
    <source>
        <dbReference type="ARBA" id="ARBA00008098"/>
    </source>
</evidence>
<dbReference type="Gene3D" id="1.10.238.20">
    <property type="entry name" value="Pheromone/general odorant binding protein domain"/>
    <property type="match status" value="1"/>
</dbReference>
<comment type="similarity">
    <text evidence="2">Belongs to the PBP/GOBP family.</text>
</comment>
<dbReference type="GO" id="GO:0005549">
    <property type="term" value="F:odorant binding"/>
    <property type="evidence" value="ECO:0007669"/>
    <property type="project" value="InterPro"/>
</dbReference>
<comment type="subcellular location">
    <subcellularLocation>
        <location evidence="1">Secreted</location>
    </subcellularLocation>
</comment>
<feature type="chain" id="PRO_5012772250" evidence="4">
    <location>
        <begin position="21"/>
        <end position="163"/>
    </location>
</feature>